<dbReference type="GO" id="GO:0005886">
    <property type="term" value="C:plasma membrane"/>
    <property type="evidence" value="ECO:0007669"/>
    <property type="project" value="TreeGrafter"/>
</dbReference>
<dbReference type="GO" id="GO:0042597">
    <property type="term" value="C:periplasmic space"/>
    <property type="evidence" value="ECO:0007669"/>
    <property type="project" value="InterPro"/>
</dbReference>
<organism evidence="9 10">
    <name type="scientific">Nonomuraea muscovyensis</name>
    <dbReference type="NCBI Taxonomy" id="1124761"/>
    <lineage>
        <taxon>Bacteria</taxon>
        <taxon>Bacillati</taxon>
        <taxon>Actinomycetota</taxon>
        <taxon>Actinomycetes</taxon>
        <taxon>Streptosporangiales</taxon>
        <taxon>Streptosporangiaceae</taxon>
        <taxon>Nonomuraea</taxon>
    </lineage>
</organism>
<feature type="transmembrane region" description="Helical" evidence="6">
    <location>
        <begin position="181"/>
        <end position="200"/>
    </location>
</feature>
<keyword evidence="3 7" id="KW-0732">Signal</keyword>
<evidence type="ECO:0000256" key="6">
    <source>
        <dbReference type="SAM" id="Phobius"/>
    </source>
</evidence>
<comment type="caution">
    <text evidence="9">The sequence shown here is derived from an EMBL/GenBank/DDBJ whole genome shotgun (WGS) entry which is preliminary data.</text>
</comment>
<feature type="region of interest" description="Disordered" evidence="5">
    <location>
        <begin position="123"/>
        <end position="159"/>
    </location>
</feature>
<dbReference type="Pfam" id="PF04234">
    <property type="entry name" value="CopC"/>
    <property type="match status" value="1"/>
</dbReference>
<dbReference type="InterPro" id="IPR032694">
    <property type="entry name" value="CopC/D"/>
</dbReference>
<feature type="domain" description="CopC" evidence="8">
    <location>
        <begin position="24"/>
        <end position="117"/>
    </location>
</feature>
<accession>A0A7X0F1X9</accession>
<dbReference type="InterPro" id="IPR014755">
    <property type="entry name" value="Cu-Rt/internalin_Ig-like"/>
</dbReference>
<dbReference type="GO" id="GO:0005507">
    <property type="term" value="F:copper ion binding"/>
    <property type="evidence" value="ECO:0007669"/>
    <property type="project" value="InterPro"/>
</dbReference>
<dbReference type="SUPFAM" id="SSF81296">
    <property type="entry name" value="E set domains"/>
    <property type="match status" value="1"/>
</dbReference>
<dbReference type="PANTHER" id="PTHR34820:SF4">
    <property type="entry name" value="INNER MEMBRANE PROTEIN YEBZ"/>
    <property type="match status" value="1"/>
</dbReference>
<dbReference type="GO" id="GO:0006825">
    <property type="term" value="P:copper ion transport"/>
    <property type="evidence" value="ECO:0007669"/>
    <property type="project" value="InterPro"/>
</dbReference>
<evidence type="ECO:0000256" key="3">
    <source>
        <dbReference type="ARBA" id="ARBA00022729"/>
    </source>
</evidence>
<keyword evidence="6" id="KW-1133">Transmembrane helix</keyword>
<keyword evidence="2" id="KW-0479">Metal-binding</keyword>
<evidence type="ECO:0000256" key="5">
    <source>
        <dbReference type="SAM" id="MobiDB-lite"/>
    </source>
</evidence>
<feature type="chain" id="PRO_5031274097" description="CopC domain-containing protein" evidence="7">
    <location>
        <begin position="24"/>
        <end position="261"/>
    </location>
</feature>
<dbReference type="EMBL" id="JACHJB010000002">
    <property type="protein sequence ID" value="MBB6349371.1"/>
    <property type="molecule type" value="Genomic_DNA"/>
</dbReference>
<dbReference type="Proteomes" id="UP000583800">
    <property type="component" value="Unassembled WGS sequence"/>
</dbReference>
<feature type="signal peptide" evidence="7">
    <location>
        <begin position="1"/>
        <end position="23"/>
    </location>
</feature>
<dbReference type="AlphaFoldDB" id="A0A7X0F1X9"/>
<protein>
    <recommendedName>
        <fullName evidence="8">CopC domain-containing protein</fullName>
    </recommendedName>
</protein>
<keyword evidence="4" id="KW-0186">Copper</keyword>
<comment type="subcellular location">
    <subcellularLocation>
        <location evidence="1">Cell envelope</location>
    </subcellularLocation>
</comment>
<keyword evidence="10" id="KW-1185">Reference proteome</keyword>
<evidence type="ECO:0000256" key="4">
    <source>
        <dbReference type="ARBA" id="ARBA00023008"/>
    </source>
</evidence>
<evidence type="ECO:0000256" key="7">
    <source>
        <dbReference type="SAM" id="SignalP"/>
    </source>
</evidence>
<evidence type="ECO:0000313" key="10">
    <source>
        <dbReference type="Proteomes" id="UP000583800"/>
    </source>
</evidence>
<sequence length="261" mass="25867">MRRLLTVLVLACAAAGLPAPALAHNVLVGSDPKDGATLSSAPTRITLVFDQPVRQGYAQVGVTGPDGAAWADGEAVVAAEKVSVKVRPLPANGAYTVGYRILSADGHPVTGKITFTLRAAVAPPSGAADPQATDRPQDTAATAAPSGRPAPDPQTAAPLPADDAQRAEVYEAAANGGAGMAVVWIVGALLLLAAGTAVALRRARPSPGPHDVPTPDTASQPAAPSTAAPDTTGPHPTEPQADARPEGAARTATPPGEGAGA</sequence>
<evidence type="ECO:0000313" key="9">
    <source>
        <dbReference type="EMBL" id="MBB6349371.1"/>
    </source>
</evidence>
<keyword evidence="6" id="KW-0812">Transmembrane</keyword>
<evidence type="ECO:0000256" key="2">
    <source>
        <dbReference type="ARBA" id="ARBA00022723"/>
    </source>
</evidence>
<proteinExistence type="predicted"/>
<gene>
    <name evidence="9" type="ORF">FHU36_005916</name>
</gene>
<evidence type="ECO:0000259" key="8">
    <source>
        <dbReference type="Pfam" id="PF04234"/>
    </source>
</evidence>
<dbReference type="PANTHER" id="PTHR34820">
    <property type="entry name" value="INNER MEMBRANE PROTEIN YEBZ"/>
    <property type="match status" value="1"/>
</dbReference>
<feature type="region of interest" description="Disordered" evidence="5">
    <location>
        <begin position="203"/>
        <end position="261"/>
    </location>
</feature>
<dbReference type="InterPro" id="IPR007348">
    <property type="entry name" value="CopC_dom"/>
</dbReference>
<dbReference type="InterPro" id="IPR014756">
    <property type="entry name" value="Ig_E-set"/>
</dbReference>
<keyword evidence="6" id="KW-0472">Membrane</keyword>
<reference evidence="9 10" key="1">
    <citation type="submission" date="2020-08" db="EMBL/GenBank/DDBJ databases">
        <title>Sequencing the genomes of 1000 actinobacteria strains.</title>
        <authorList>
            <person name="Klenk H.-P."/>
        </authorList>
    </citation>
    <scope>NUCLEOTIDE SEQUENCE [LARGE SCALE GENOMIC DNA]</scope>
    <source>
        <strain evidence="9 10">DSM 45913</strain>
    </source>
</reference>
<dbReference type="GO" id="GO:0030313">
    <property type="term" value="C:cell envelope"/>
    <property type="evidence" value="ECO:0007669"/>
    <property type="project" value="UniProtKB-SubCell"/>
</dbReference>
<evidence type="ECO:0000256" key="1">
    <source>
        <dbReference type="ARBA" id="ARBA00004196"/>
    </source>
</evidence>
<dbReference type="Gene3D" id="2.60.40.1220">
    <property type="match status" value="1"/>
</dbReference>
<name>A0A7X0F1X9_9ACTN</name>
<dbReference type="GO" id="GO:0046688">
    <property type="term" value="P:response to copper ion"/>
    <property type="evidence" value="ECO:0007669"/>
    <property type="project" value="InterPro"/>
</dbReference>
<dbReference type="RefSeq" id="WP_185086947.1">
    <property type="nucleotide sequence ID" value="NZ_JACHJB010000002.1"/>
</dbReference>
<feature type="compositionally biased region" description="Low complexity" evidence="5">
    <location>
        <begin position="214"/>
        <end position="232"/>
    </location>
</feature>